<evidence type="ECO:0000313" key="5">
    <source>
        <dbReference type="Proteomes" id="UP000253551"/>
    </source>
</evidence>
<evidence type="ECO:0000256" key="2">
    <source>
        <dbReference type="SAM" id="MobiDB-lite"/>
    </source>
</evidence>
<dbReference type="InterPro" id="IPR011990">
    <property type="entry name" value="TPR-like_helical_dom_sf"/>
</dbReference>
<evidence type="ECO:0000259" key="3">
    <source>
        <dbReference type="PROSITE" id="PS50835"/>
    </source>
</evidence>
<accession>A0A367KFD4</accession>
<dbReference type="InterPro" id="IPR051726">
    <property type="entry name" value="Chitin_Synth_Reg"/>
</dbReference>
<dbReference type="SMART" id="SM00671">
    <property type="entry name" value="SEL1"/>
    <property type="match status" value="6"/>
</dbReference>
<feature type="domain" description="Ig-like" evidence="3">
    <location>
        <begin position="526"/>
        <end position="628"/>
    </location>
</feature>
<evidence type="ECO:0000313" key="4">
    <source>
        <dbReference type="EMBL" id="RCI00934.1"/>
    </source>
</evidence>
<proteinExistence type="predicted"/>
<dbReference type="OrthoDB" id="272077at2759"/>
<dbReference type="AlphaFoldDB" id="A0A367KFD4"/>
<reference evidence="4 5" key="1">
    <citation type="journal article" date="2018" name="G3 (Bethesda)">
        <title>Phylogenetic and Phylogenomic Definition of Rhizopus Species.</title>
        <authorList>
            <person name="Gryganskyi A.P."/>
            <person name="Golan J."/>
            <person name="Dolatabadi S."/>
            <person name="Mondo S."/>
            <person name="Robb S."/>
            <person name="Idnurm A."/>
            <person name="Muszewska A."/>
            <person name="Steczkiewicz K."/>
            <person name="Masonjones S."/>
            <person name="Liao H.L."/>
            <person name="Gajdeczka M.T."/>
            <person name="Anike F."/>
            <person name="Vuek A."/>
            <person name="Anishchenko I.M."/>
            <person name="Voigt K."/>
            <person name="de Hoog G.S."/>
            <person name="Smith M.E."/>
            <person name="Heitman J."/>
            <person name="Vilgalys R."/>
            <person name="Stajich J.E."/>
        </authorList>
    </citation>
    <scope>NUCLEOTIDE SEQUENCE [LARGE SCALE GENOMIC DNA]</scope>
    <source>
        <strain evidence="4 5">LSU 92-RS-03</strain>
    </source>
</reference>
<gene>
    <name evidence="4" type="ORF">CU098_008829</name>
</gene>
<keyword evidence="1" id="KW-0677">Repeat</keyword>
<protein>
    <recommendedName>
        <fullName evidence="3">Ig-like domain-containing protein</fullName>
    </recommendedName>
</protein>
<comment type="caution">
    <text evidence="4">The sequence shown here is derived from an EMBL/GenBank/DDBJ whole genome shotgun (WGS) entry which is preliminary data.</text>
</comment>
<feature type="region of interest" description="Disordered" evidence="2">
    <location>
        <begin position="118"/>
        <end position="141"/>
    </location>
</feature>
<name>A0A367KFD4_RHIST</name>
<dbReference type="STRING" id="4846.A0A367KFD4"/>
<dbReference type="InterPro" id="IPR007110">
    <property type="entry name" value="Ig-like_dom"/>
</dbReference>
<dbReference type="PANTHER" id="PTHR46430:SF2">
    <property type="entry name" value="CHITIN SYNTHASE REGULATORY FACTOR 4"/>
    <property type="match status" value="1"/>
</dbReference>
<dbReference type="SUPFAM" id="SSF81901">
    <property type="entry name" value="HCP-like"/>
    <property type="match status" value="2"/>
</dbReference>
<dbReference type="PANTHER" id="PTHR46430">
    <property type="entry name" value="PROTEIN SKT5-RELATED"/>
    <property type="match status" value="1"/>
</dbReference>
<organism evidence="4 5">
    <name type="scientific">Rhizopus stolonifer</name>
    <name type="common">Rhizopus nigricans</name>
    <dbReference type="NCBI Taxonomy" id="4846"/>
    <lineage>
        <taxon>Eukaryota</taxon>
        <taxon>Fungi</taxon>
        <taxon>Fungi incertae sedis</taxon>
        <taxon>Mucoromycota</taxon>
        <taxon>Mucoromycotina</taxon>
        <taxon>Mucoromycetes</taxon>
        <taxon>Mucorales</taxon>
        <taxon>Mucorineae</taxon>
        <taxon>Rhizopodaceae</taxon>
        <taxon>Rhizopus</taxon>
    </lineage>
</organism>
<dbReference type="Proteomes" id="UP000253551">
    <property type="component" value="Unassembled WGS sequence"/>
</dbReference>
<dbReference type="EMBL" id="PJQM01001787">
    <property type="protein sequence ID" value="RCI00934.1"/>
    <property type="molecule type" value="Genomic_DNA"/>
</dbReference>
<evidence type="ECO:0000256" key="1">
    <source>
        <dbReference type="ARBA" id="ARBA00022737"/>
    </source>
</evidence>
<dbReference type="Gene3D" id="1.25.40.10">
    <property type="entry name" value="Tetratricopeptide repeat domain"/>
    <property type="match status" value="2"/>
</dbReference>
<dbReference type="PROSITE" id="PS50835">
    <property type="entry name" value="IG_LIKE"/>
    <property type="match status" value="1"/>
</dbReference>
<dbReference type="Pfam" id="PF08238">
    <property type="entry name" value="Sel1"/>
    <property type="match status" value="5"/>
</dbReference>
<sequence>MSDISLLPPFKEEKTAVEPLSVRKPRPLPKIPERASSKEVPTIPLNTIENAMGHGKLTAHQIFQIMNIHSNEQQEGVYSLKTEIPTDANLLRLMPPKKLMTPVIEVDEENEEYMTLSTDHSATQPNIPDASTPSLKSGQTSPYLVDSPLQETREILDNVSTLHLGPVDAAHFSTANQESTPDTLLFDVQNLSQINQGLMTPTFQPIKPKENPFVISHLPTMTSFSLTHDKESIKTFRRMATKTHDPQTQFTYAKYLVQLVSFYTNNNQTDNQAVSVASAETRDRLQEEAEYWINKLSKSNHPEALYIKGHWHRFGKRTVGSQYRKINYLKAFKCFHQSAKLGCIEAHYELAEYYVSQKEFKKAISSYTLAASKKHVLALYKMANILLRGLLSQEEDVHQGLKFLREAADAGCTQDSARSAYDLACIYASDLESIDLERNTILSSLMNEQQFPLAIEYFKKADEFGMAIAAFRLGKIHEQGQLNIKKDVYEAYRYYTRASEMKCHEAMLELSRVYKEGIPGYLNAHPIMAYKWCQYATESGNKVAEYTLGCYHEEGIGVNANYSQALEWFSKSASKGYQPAEEKLNIPSNKRKSAFLNSKKGNKKYYEESIRIAELSRKAKAEKDCHIM</sequence>
<dbReference type="InterPro" id="IPR006597">
    <property type="entry name" value="Sel1-like"/>
</dbReference>
<keyword evidence="5" id="KW-1185">Reference proteome</keyword>